<dbReference type="KEGG" id="pti:PHATRDRAFT_48151"/>
<dbReference type="InterPro" id="IPR050452">
    <property type="entry name" value="Metacaspase"/>
</dbReference>
<gene>
    <name evidence="3" type="ORF">PHATRDRAFT_48151</name>
</gene>
<dbReference type="eggNOG" id="KOG1546">
    <property type="taxonomic scope" value="Eukaryota"/>
</dbReference>
<dbReference type="GO" id="GO:0006508">
    <property type="term" value="P:proteolysis"/>
    <property type="evidence" value="ECO:0007669"/>
    <property type="project" value="InterPro"/>
</dbReference>
<dbReference type="EMBL" id="CM000618">
    <property type="protein sequence ID" value="EEC45805.1"/>
    <property type="molecule type" value="Genomic_DNA"/>
</dbReference>
<proteinExistence type="inferred from homology"/>
<dbReference type="HOGENOM" id="CLU_751152_0_0_1"/>
<name>B7G659_PHATC</name>
<sequence>MVADWLAWSRLEPAGKNPIVVVQNRNQAILIPRTPTKTEQHGFARKNETTTRNYLVRTTMASFDEKIKQAIPAEFHMISGSHDSQTSADVYNTGKFQLPNPAGRAGGACTSALLQVLYNNGVAAGELSWVQCLRQMRTALNGMGFDQVPQLTSSRLIDVNTPMAIVPPTATGRKRAVLIGINYTGQQGQLSGCHNDVKNIIKFLTKVHGFNETEMLILMDDGQHHSPTKKNIEDAFTRITQYSQAGDVVFVHYSGHGGRVRDLDGDEDDGFDETLIPVDFKRAGQIIDDDILKILVKPMRQGVTVTVLMDCCHSGTVLDLPYRFSADDSKMRIDQGNANSLFGKLGDMDVAQVACCACLAYVVADMLLN</sequence>
<protein>
    <submittedName>
        <fullName evidence="3">Metacaspase</fullName>
    </submittedName>
</protein>
<feature type="domain" description="Peptidase C14 caspase" evidence="2">
    <location>
        <begin position="173"/>
        <end position="326"/>
    </location>
</feature>
<reference evidence="4" key="2">
    <citation type="submission" date="2008-08" db="EMBL/GenBank/DDBJ databases">
        <authorList>
            <consortium name="Diatom Consortium"/>
            <person name="Grigoriev I."/>
            <person name="Grimwood J."/>
            <person name="Kuo A."/>
            <person name="Otillar R.P."/>
            <person name="Salamov A."/>
            <person name="Detter J.C."/>
            <person name="Lindquist E."/>
            <person name="Shapiro H."/>
            <person name="Lucas S."/>
            <person name="Glavina del Rio T."/>
            <person name="Pitluck S."/>
            <person name="Rokhsar D."/>
            <person name="Bowler C."/>
        </authorList>
    </citation>
    <scope>GENOME REANNOTATION</scope>
    <source>
        <strain evidence="4">CCAP 1055/1</strain>
    </source>
</reference>
<accession>B7G659</accession>
<dbReference type="SUPFAM" id="SSF52129">
    <property type="entry name" value="Caspase-like"/>
    <property type="match status" value="1"/>
</dbReference>
<dbReference type="InParanoid" id="B7G659"/>
<dbReference type="Gene3D" id="3.40.50.12660">
    <property type="match status" value="2"/>
</dbReference>
<dbReference type="InterPro" id="IPR029030">
    <property type="entry name" value="Caspase-like_dom_sf"/>
</dbReference>
<dbReference type="AlphaFoldDB" id="B7G659"/>
<dbReference type="GO" id="GO:0005737">
    <property type="term" value="C:cytoplasm"/>
    <property type="evidence" value="ECO:0007669"/>
    <property type="project" value="TreeGrafter"/>
</dbReference>
<feature type="domain" description="Peptidase C14 caspase" evidence="2">
    <location>
        <begin position="52"/>
        <end position="157"/>
    </location>
</feature>
<dbReference type="RefSeq" id="XP_002182518.1">
    <property type="nucleotide sequence ID" value="XM_002182482.1"/>
</dbReference>
<evidence type="ECO:0000259" key="2">
    <source>
        <dbReference type="Pfam" id="PF00656"/>
    </source>
</evidence>
<dbReference type="OrthoDB" id="3223806at2759"/>
<dbReference type="STRING" id="556484.B7G659"/>
<dbReference type="Pfam" id="PF00656">
    <property type="entry name" value="Peptidase_C14"/>
    <property type="match status" value="2"/>
</dbReference>
<evidence type="ECO:0000313" key="4">
    <source>
        <dbReference type="Proteomes" id="UP000000759"/>
    </source>
</evidence>
<evidence type="ECO:0000313" key="3">
    <source>
        <dbReference type="EMBL" id="EEC45805.1"/>
    </source>
</evidence>
<dbReference type="PaxDb" id="2850-Phatr48151"/>
<organism evidence="3 4">
    <name type="scientific">Phaeodactylum tricornutum (strain CCAP 1055/1)</name>
    <dbReference type="NCBI Taxonomy" id="556484"/>
    <lineage>
        <taxon>Eukaryota</taxon>
        <taxon>Sar</taxon>
        <taxon>Stramenopiles</taxon>
        <taxon>Ochrophyta</taxon>
        <taxon>Bacillariophyta</taxon>
        <taxon>Bacillariophyceae</taxon>
        <taxon>Bacillariophycidae</taxon>
        <taxon>Naviculales</taxon>
        <taxon>Phaeodactylaceae</taxon>
        <taxon>Phaeodactylum</taxon>
    </lineage>
</organism>
<dbReference type="GO" id="GO:0004197">
    <property type="term" value="F:cysteine-type endopeptidase activity"/>
    <property type="evidence" value="ECO:0007669"/>
    <property type="project" value="InterPro"/>
</dbReference>
<reference evidence="3 4" key="1">
    <citation type="journal article" date="2008" name="Nature">
        <title>The Phaeodactylum genome reveals the evolutionary history of diatom genomes.</title>
        <authorList>
            <person name="Bowler C."/>
            <person name="Allen A.E."/>
            <person name="Badger J.H."/>
            <person name="Grimwood J."/>
            <person name="Jabbari K."/>
            <person name="Kuo A."/>
            <person name="Maheswari U."/>
            <person name="Martens C."/>
            <person name="Maumus F."/>
            <person name="Otillar R.P."/>
            <person name="Rayko E."/>
            <person name="Salamov A."/>
            <person name="Vandepoele K."/>
            <person name="Beszteri B."/>
            <person name="Gruber A."/>
            <person name="Heijde M."/>
            <person name="Katinka M."/>
            <person name="Mock T."/>
            <person name="Valentin K."/>
            <person name="Verret F."/>
            <person name="Berges J.A."/>
            <person name="Brownlee C."/>
            <person name="Cadoret J.P."/>
            <person name="Chiovitti A."/>
            <person name="Choi C.J."/>
            <person name="Coesel S."/>
            <person name="De Martino A."/>
            <person name="Detter J.C."/>
            <person name="Durkin C."/>
            <person name="Falciatore A."/>
            <person name="Fournet J."/>
            <person name="Haruta M."/>
            <person name="Huysman M.J."/>
            <person name="Jenkins B.D."/>
            <person name="Jiroutova K."/>
            <person name="Jorgensen R.E."/>
            <person name="Joubert Y."/>
            <person name="Kaplan A."/>
            <person name="Kroger N."/>
            <person name="Kroth P.G."/>
            <person name="La Roche J."/>
            <person name="Lindquist E."/>
            <person name="Lommer M."/>
            <person name="Martin-Jezequel V."/>
            <person name="Lopez P.J."/>
            <person name="Lucas S."/>
            <person name="Mangogna M."/>
            <person name="McGinnis K."/>
            <person name="Medlin L.K."/>
            <person name="Montsant A."/>
            <person name="Oudot-Le Secq M.P."/>
            <person name="Napoli C."/>
            <person name="Obornik M."/>
            <person name="Parker M.S."/>
            <person name="Petit J.L."/>
            <person name="Porcel B.M."/>
            <person name="Poulsen N."/>
            <person name="Robison M."/>
            <person name="Rychlewski L."/>
            <person name="Rynearson T.A."/>
            <person name="Schmutz J."/>
            <person name="Shapiro H."/>
            <person name="Siaut M."/>
            <person name="Stanley M."/>
            <person name="Sussman M.R."/>
            <person name="Taylor A.R."/>
            <person name="Vardi A."/>
            <person name="von Dassow P."/>
            <person name="Vyverman W."/>
            <person name="Willis A."/>
            <person name="Wyrwicz L.S."/>
            <person name="Rokhsar D.S."/>
            <person name="Weissenbach J."/>
            <person name="Armbrust E.V."/>
            <person name="Green B.R."/>
            <person name="Van de Peer Y."/>
            <person name="Grigoriev I.V."/>
        </authorList>
    </citation>
    <scope>NUCLEOTIDE SEQUENCE [LARGE SCALE GENOMIC DNA]</scope>
    <source>
        <strain evidence="3 4">CCAP 1055/1</strain>
    </source>
</reference>
<keyword evidence="4" id="KW-1185">Reference proteome</keyword>
<dbReference type="PANTHER" id="PTHR48104:SF30">
    <property type="entry name" value="METACASPASE-1"/>
    <property type="match status" value="1"/>
</dbReference>
<dbReference type="Proteomes" id="UP000000759">
    <property type="component" value="Chromosome 16"/>
</dbReference>
<evidence type="ECO:0000256" key="1">
    <source>
        <dbReference type="ARBA" id="ARBA00009005"/>
    </source>
</evidence>
<comment type="similarity">
    <text evidence="1">Belongs to the peptidase C14B family.</text>
</comment>
<dbReference type="InterPro" id="IPR011600">
    <property type="entry name" value="Pept_C14_caspase"/>
</dbReference>
<dbReference type="GeneID" id="7203298"/>
<dbReference type="PANTHER" id="PTHR48104">
    <property type="entry name" value="METACASPASE-4"/>
    <property type="match status" value="1"/>
</dbReference>